<dbReference type="InterPro" id="IPR011006">
    <property type="entry name" value="CheY-like_superfamily"/>
</dbReference>
<evidence type="ECO:0000259" key="10">
    <source>
        <dbReference type="PROSITE" id="PS50110"/>
    </source>
</evidence>
<reference evidence="12" key="1">
    <citation type="journal article" date="2019" name="Int. J. Syst. Evol. Microbiol.">
        <title>The Global Catalogue of Microorganisms (GCM) 10K type strain sequencing project: providing services to taxonomists for standard genome sequencing and annotation.</title>
        <authorList>
            <consortium name="The Broad Institute Genomics Platform"/>
            <consortium name="The Broad Institute Genome Sequencing Center for Infectious Disease"/>
            <person name="Wu L."/>
            <person name="Ma J."/>
        </authorList>
    </citation>
    <scope>NUCLEOTIDE SEQUENCE [LARGE SCALE GENOMIC DNA]</scope>
    <source>
        <strain evidence="12">CCUG 49571</strain>
    </source>
</reference>
<dbReference type="PROSITE" id="PS00041">
    <property type="entry name" value="HTH_ARAC_FAMILY_1"/>
    <property type="match status" value="1"/>
</dbReference>
<comment type="subcellular location">
    <subcellularLocation>
        <location evidence="1">Cytoplasm</location>
    </subcellularLocation>
</comment>
<keyword evidence="2" id="KW-0963">Cytoplasm</keyword>
<dbReference type="InterPro" id="IPR009057">
    <property type="entry name" value="Homeodomain-like_sf"/>
</dbReference>
<name>A0ABV9FHZ6_9BACL</name>
<evidence type="ECO:0000313" key="12">
    <source>
        <dbReference type="Proteomes" id="UP001596028"/>
    </source>
</evidence>
<dbReference type="Pfam" id="PF12833">
    <property type="entry name" value="HTH_18"/>
    <property type="match status" value="1"/>
</dbReference>
<evidence type="ECO:0000256" key="8">
    <source>
        <dbReference type="PROSITE-ProRule" id="PRU00169"/>
    </source>
</evidence>
<dbReference type="PROSITE" id="PS50110">
    <property type="entry name" value="RESPONSE_REGULATORY"/>
    <property type="match status" value="1"/>
</dbReference>
<feature type="domain" description="Response regulatory" evidence="10">
    <location>
        <begin position="3"/>
        <end position="120"/>
    </location>
</feature>
<dbReference type="Proteomes" id="UP001596028">
    <property type="component" value="Unassembled WGS sequence"/>
</dbReference>
<dbReference type="CDD" id="cd17536">
    <property type="entry name" value="REC_YesN-like"/>
    <property type="match status" value="1"/>
</dbReference>
<proteinExistence type="predicted"/>
<feature type="domain" description="HTH araC/xylS-type" evidence="9">
    <location>
        <begin position="300"/>
        <end position="398"/>
    </location>
</feature>
<dbReference type="PROSITE" id="PS01124">
    <property type="entry name" value="HTH_ARAC_FAMILY_2"/>
    <property type="match status" value="1"/>
</dbReference>
<evidence type="ECO:0000256" key="4">
    <source>
        <dbReference type="ARBA" id="ARBA00023012"/>
    </source>
</evidence>
<evidence type="ECO:0000256" key="1">
    <source>
        <dbReference type="ARBA" id="ARBA00004496"/>
    </source>
</evidence>
<evidence type="ECO:0000256" key="6">
    <source>
        <dbReference type="ARBA" id="ARBA00023125"/>
    </source>
</evidence>
<keyword evidence="12" id="KW-1185">Reference proteome</keyword>
<evidence type="ECO:0000256" key="3">
    <source>
        <dbReference type="ARBA" id="ARBA00022553"/>
    </source>
</evidence>
<keyword evidence="7" id="KW-0804">Transcription</keyword>
<dbReference type="Gene3D" id="3.40.50.2300">
    <property type="match status" value="1"/>
</dbReference>
<dbReference type="SMART" id="SM00342">
    <property type="entry name" value="HTH_ARAC"/>
    <property type="match status" value="1"/>
</dbReference>
<keyword evidence="5" id="KW-0805">Transcription regulation</keyword>
<dbReference type="InterPro" id="IPR018062">
    <property type="entry name" value="HTH_AraC-typ_CS"/>
</dbReference>
<evidence type="ECO:0000256" key="7">
    <source>
        <dbReference type="ARBA" id="ARBA00023163"/>
    </source>
</evidence>
<protein>
    <submittedName>
        <fullName evidence="11">Response regulator</fullName>
    </submittedName>
</protein>
<dbReference type="InterPro" id="IPR001789">
    <property type="entry name" value="Sig_transdc_resp-reg_receiver"/>
</dbReference>
<dbReference type="PANTHER" id="PTHR42713:SF3">
    <property type="entry name" value="TRANSCRIPTIONAL REGULATORY PROTEIN HPTR"/>
    <property type="match status" value="1"/>
</dbReference>
<dbReference type="SUPFAM" id="SSF52172">
    <property type="entry name" value="CheY-like"/>
    <property type="match status" value="1"/>
</dbReference>
<dbReference type="SUPFAM" id="SSF46689">
    <property type="entry name" value="Homeodomain-like"/>
    <property type="match status" value="2"/>
</dbReference>
<evidence type="ECO:0000256" key="5">
    <source>
        <dbReference type="ARBA" id="ARBA00023015"/>
    </source>
</evidence>
<gene>
    <name evidence="11" type="ORF">ACFO3S_19100</name>
</gene>
<evidence type="ECO:0000259" key="9">
    <source>
        <dbReference type="PROSITE" id="PS01124"/>
    </source>
</evidence>
<evidence type="ECO:0000256" key="2">
    <source>
        <dbReference type="ARBA" id="ARBA00022490"/>
    </source>
</evidence>
<dbReference type="Pfam" id="PF00072">
    <property type="entry name" value="Response_reg"/>
    <property type="match status" value="1"/>
</dbReference>
<keyword evidence="3 8" id="KW-0597">Phosphoprotein</keyword>
<dbReference type="InterPro" id="IPR018060">
    <property type="entry name" value="HTH_AraC"/>
</dbReference>
<comment type="caution">
    <text evidence="11">The sequence shown here is derived from an EMBL/GenBank/DDBJ whole genome shotgun (WGS) entry which is preliminary data.</text>
</comment>
<dbReference type="PRINTS" id="PR00032">
    <property type="entry name" value="HTHARAC"/>
</dbReference>
<dbReference type="RefSeq" id="WP_378099365.1">
    <property type="nucleotide sequence ID" value="NZ_JBHSEP010000015.1"/>
</dbReference>
<organism evidence="11 12">
    <name type="scientific">Cohnella hongkongensis</name>
    <dbReference type="NCBI Taxonomy" id="178337"/>
    <lineage>
        <taxon>Bacteria</taxon>
        <taxon>Bacillati</taxon>
        <taxon>Bacillota</taxon>
        <taxon>Bacilli</taxon>
        <taxon>Bacillales</taxon>
        <taxon>Paenibacillaceae</taxon>
        <taxon>Cohnella</taxon>
    </lineage>
</organism>
<sequence length="399" mass="45059">MWHMLVVEDEPIVRIGLRHLVDWESYGVVWKAEASNGEEALRLIEEQDIHIVMTDIRMPVMDGIELTKRIKERYGSIQVIVISSYDDFPYVQEALRLGVTDYLHKPTMAQEEIVAMLEKVLDNLDRTRTPAPEAAGSTEKEKNEFLKALLTGAAEEDEDRLVRQYGEMGLPELSEGVRLVGIRLSAASAGKEDKRHGDSSRYAAAKYFIEKYVSHDWGGPVAEDGPNELLWLAPAQARDEPRAWAEYLAELKKNLAKLLNVSLAFSGGGLAHDISQLRAAYAELLREFGEAEGPVGQAVRMTMEYVDRHFCEDVSLAACAEVAHVSAAHLSRIFLKETGIHFSDYVIRKKMELAKELLRQTNLRVYEVAERVGYTHSHYFSKLFKEYVGVSPLDYRNGS</sequence>
<keyword evidence="6" id="KW-0238">DNA-binding</keyword>
<dbReference type="EMBL" id="JBHSEP010000015">
    <property type="protein sequence ID" value="MFC4600361.1"/>
    <property type="molecule type" value="Genomic_DNA"/>
</dbReference>
<dbReference type="InterPro" id="IPR020449">
    <property type="entry name" value="Tscrpt_reg_AraC-type_HTH"/>
</dbReference>
<dbReference type="PANTHER" id="PTHR42713">
    <property type="entry name" value="HISTIDINE KINASE-RELATED"/>
    <property type="match status" value="1"/>
</dbReference>
<dbReference type="InterPro" id="IPR051552">
    <property type="entry name" value="HptR"/>
</dbReference>
<accession>A0ABV9FHZ6</accession>
<feature type="modified residue" description="4-aspartylphosphate" evidence="8">
    <location>
        <position position="55"/>
    </location>
</feature>
<dbReference type="SMART" id="SM00448">
    <property type="entry name" value="REC"/>
    <property type="match status" value="1"/>
</dbReference>
<dbReference type="Gene3D" id="1.10.10.60">
    <property type="entry name" value="Homeodomain-like"/>
    <property type="match status" value="2"/>
</dbReference>
<evidence type="ECO:0000313" key="11">
    <source>
        <dbReference type="EMBL" id="MFC4600361.1"/>
    </source>
</evidence>
<keyword evidence="4" id="KW-0902">Two-component regulatory system</keyword>